<gene>
    <name evidence="6" type="ORF">EV199_5085</name>
</gene>
<evidence type="ECO:0000256" key="4">
    <source>
        <dbReference type="ARBA" id="ARBA00023004"/>
    </source>
</evidence>
<dbReference type="RefSeq" id="WP_130543600.1">
    <property type="nucleotide sequence ID" value="NZ_CP042431.1"/>
</dbReference>
<protein>
    <submittedName>
        <fullName evidence="6">Regulator of cell morphogenesis and NO signaling</fullName>
    </submittedName>
</protein>
<sequence length="259" mass="29140">MEYLQTNSGNQPLQQGEQCSVSSCTPGETVGEMVAKDISKAAVFTKYGIDFCCGGKKTLRQVCYEKQLDYNKVMHDLSQSGQLLHTANLPYHQWPLDFLAEYIVNVHHNYTREKLPELTAYATRVESKHAGKNPELVEIKSLITEIALELGAHLQKEENVLFPMINQLSKAKLSNGSVPRMGMGLEHPVSRMIMEHEQAGALLQKIRELTNDFTAPEYACITWKVFYQTLAAFEADLHVHIHLENNILFPGALKLVNAL</sequence>
<keyword evidence="7" id="KW-1185">Reference proteome</keyword>
<evidence type="ECO:0000256" key="3">
    <source>
        <dbReference type="ARBA" id="ARBA00022723"/>
    </source>
</evidence>
<keyword evidence="2" id="KW-0963">Cytoplasm</keyword>
<dbReference type="PANTHER" id="PTHR36438">
    <property type="entry name" value="IRON-SULFUR CLUSTER REPAIR PROTEIN YTFE"/>
    <property type="match status" value="1"/>
</dbReference>
<dbReference type="GO" id="GO:0046872">
    <property type="term" value="F:metal ion binding"/>
    <property type="evidence" value="ECO:0007669"/>
    <property type="project" value="UniProtKB-KW"/>
</dbReference>
<comment type="caution">
    <text evidence="6">The sequence shown here is derived from an EMBL/GenBank/DDBJ whole genome shotgun (WGS) entry which is preliminary data.</text>
</comment>
<name>A0A4Q7MR65_9BACT</name>
<dbReference type="NCBIfam" id="TIGR03652">
    <property type="entry name" value="FeS_repair_RIC"/>
    <property type="match status" value="1"/>
</dbReference>
<accession>A0A4Q7MR65</accession>
<evidence type="ECO:0000313" key="6">
    <source>
        <dbReference type="EMBL" id="RZS69249.1"/>
    </source>
</evidence>
<dbReference type="Proteomes" id="UP000293874">
    <property type="component" value="Unassembled WGS sequence"/>
</dbReference>
<dbReference type="AlphaFoldDB" id="A0A4Q7MR65"/>
<proteinExistence type="predicted"/>
<dbReference type="InterPro" id="IPR012312">
    <property type="entry name" value="Hemerythrin-like"/>
</dbReference>
<dbReference type="Pfam" id="PF04405">
    <property type="entry name" value="ScdA_N"/>
    <property type="match status" value="1"/>
</dbReference>
<dbReference type="OrthoDB" id="9797132at2"/>
<evidence type="ECO:0000256" key="1">
    <source>
        <dbReference type="ARBA" id="ARBA00004496"/>
    </source>
</evidence>
<dbReference type="PANTHER" id="PTHR36438:SF1">
    <property type="entry name" value="IRON-SULFUR CLUSTER REPAIR PROTEIN YTFE"/>
    <property type="match status" value="1"/>
</dbReference>
<dbReference type="EMBL" id="SGXA01000003">
    <property type="protein sequence ID" value="RZS69249.1"/>
    <property type="molecule type" value="Genomic_DNA"/>
</dbReference>
<comment type="subcellular location">
    <subcellularLocation>
        <location evidence="1">Cytoplasm</location>
    </subcellularLocation>
</comment>
<dbReference type="CDD" id="cd12108">
    <property type="entry name" value="Hr-like"/>
    <property type="match status" value="1"/>
</dbReference>
<keyword evidence="4" id="KW-0408">Iron</keyword>
<reference evidence="6 7" key="1">
    <citation type="submission" date="2019-02" db="EMBL/GenBank/DDBJ databases">
        <title>Genomic Encyclopedia of Type Strains, Phase IV (KMG-IV): sequencing the most valuable type-strain genomes for metagenomic binning, comparative biology and taxonomic classification.</title>
        <authorList>
            <person name="Goeker M."/>
        </authorList>
    </citation>
    <scope>NUCLEOTIDE SEQUENCE [LARGE SCALE GENOMIC DNA]</scope>
    <source>
        <strain evidence="6 7">DSM 18116</strain>
    </source>
</reference>
<feature type="domain" description="Hemerythrin-like" evidence="5">
    <location>
        <begin position="104"/>
        <end position="250"/>
    </location>
</feature>
<organism evidence="6 7">
    <name type="scientific">Pseudobacter ginsenosidimutans</name>
    <dbReference type="NCBI Taxonomy" id="661488"/>
    <lineage>
        <taxon>Bacteria</taxon>
        <taxon>Pseudomonadati</taxon>
        <taxon>Bacteroidota</taxon>
        <taxon>Chitinophagia</taxon>
        <taxon>Chitinophagales</taxon>
        <taxon>Chitinophagaceae</taxon>
        <taxon>Pseudobacter</taxon>
    </lineage>
</organism>
<keyword evidence="3" id="KW-0479">Metal-binding</keyword>
<dbReference type="Pfam" id="PF01814">
    <property type="entry name" value="Hemerythrin"/>
    <property type="match status" value="1"/>
</dbReference>
<evidence type="ECO:0000259" key="5">
    <source>
        <dbReference type="Pfam" id="PF01814"/>
    </source>
</evidence>
<evidence type="ECO:0000313" key="7">
    <source>
        <dbReference type="Proteomes" id="UP000293874"/>
    </source>
</evidence>
<evidence type="ECO:0000256" key="2">
    <source>
        <dbReference type="ARBA" id="ARBA00022490"/>
    </source>
</evidence>
<dbReference type="GO" id="GO:0005737">
    <property type="term" value="C:cytoplasm"/>
    <property type="evidence" value="ECO:0007669"/>
    <property type="project" value="UniProtKB-SubCell"/>
</dbReference>
<dbReference type="InterPro" id="IPR019903">
    <property type="entry name" value="RIC_family"/>
</dbReference>
<dbReference type="Gene3D" id="1.20.120.520">
    <property type="entry name" value="nmb1532 protein domain like"/>
    <property type="match status" value="1"/>
</dbReference>